<evidence type="ECO:0000256" key="1">
    <source>
        <dbReference type="SAM" id="MobiDB-lite"/>
    </source>
</evidence>
<feature type="region of interest" description="Disordered" evidence="1">
    <location>
        <begin position="70"/>
        <end position="108"/>
    </location>
</feature>
<accession>A0AA85G9P8</accession>
<reference evidence="3" key="2">
    <citation type="submission" date="2023-11" db="UniProtKB">
        <authorList>
            <consortium name="WormBaseParasite"/>
        </authorList>
    </citation>
    <scope>IDENTIFICATION</scope>
</reference>
<reference evidence="2" key="1">
    <citation type="submission" date="2022-06" db="EMBL/GenBank/DDBJ databases">
        <authorList>
            <person name="Berger JAMES D."/>
            <person name="Berger JAMES D."/>
        </authorList>
    </citation>
    <scope>NUCLEOTIDE SEQUENCE [LARGE SCALE GENOMIC DNA]</scope>
</reference>
<organism evidence="2 3">
    <name type="scientific">Schistosoma rodhaini</name>
    <dbReference type="NCBI Taxonomy" id="6188"/>
    <lineage>
        <taxon>Eukaryota</taxon>
        <taxon>Metazoa</taxon>
        <taxon>Spiralia</taxon>
        <taxon>Lophotrochozoa</taxon>
        <taxon>Platyhelminthes</taxon>
        <taxon>Trematoda</taxon>
        <taxon>Digenea</taxon>
        <taxon>Strigeidida</taxon>
        <taxon>Schistosomatoidea</taxon>
        <taxon>Schistosomatidae</taxon>
        <taxon>Schistosoma</taxon>
    </lineage>
</organism>
<proteinExistence type="predicted"/>
<sequence length="192" mass="21277">MNKFGKISTIAALVPCGKDCPTYMSHKQCEDASTKDSVCLWCDKVNMCISSNDEETRYIKVNGCGNVGSLNVSDPSEPTPNKQEVTNEEDIEAESENDLKKTTEKHEPHVTVSIVSVSSEPTLNKQRETNQLFKGGDLGKVSKTITKTIQSQSNGTAETTEDKQGKNLHDDVIHIVILVVHEMEEHFYVYAL</sequence>
<dbReference type="Proteomes" id="UP000050792">
    <property type="component" value="Unassembled WGS sequence"/>
</dbReference>
<dbReference type="AlphaFoldDB" id="A0AA85G9P8"/>
<evidence type="ECO:0000313" key="3">
    <source>
        <dbReference type="WBParaSite" id="SRDH1_86760.1"/>
    </source>
</evidence>
<protein>
    <submittedName>
        <fullName evidence="3">Uncharacterized protein</fullName>
    </submittedName>
</protein>
<feature type="compositionally biased region" description="Basic and acidic residues" evidence="1">
    <location>
        <begin position="97"/>
        <end position="108"/>
    </location>
</feature>
<dbReference type="WBParaSite" id="SRDH1_86760.1">
    <property type="protein sequence ID" value="SRDH1_86760.1"/>
    <property type="gene ID" value="SRDH1_86760"/>
</dbReference>
<keyword evidence="2" id="KW-1185">Reference proteome</keyword>
<evidence type="ECO:0000313" key="2">
    <source>
        <dbReference type="Proteomes" id="UP000050792"/>
    </source>
</evidence>
<feature type="compositionally biased region" description="Polar residues" evidence="1">
    <location>
        <begin position="70"/>
        <end position="84"/>
    </location>
</feature>
<name>A0AA85G9P8_9TREM</name>
<feature type="compositionally biased region" description="Acidic residues" evidence="1">
    <location>
        <begin position="86"/>
        <end position="96"/>
    </location>
</feature>